<evidence type="ECO:0000256" key="1">
    <source>
        <dbReference type="ARBA" id="ARBA00006545"/>
    </source>
</evidence>
<feature type="region of interest" description="Disordered" evidence="4">
    <location>
        <begin position="871"/>
        <end position="909"/>
    </location>
</feature>
<keyword evidence="3" id="KW-0445">Lipid transport</keyword>
<feature type="domain" description="Chorein N-terminal" evidence="5">
    <location>
        <begin position="4"/>
        <end position="913"/>
    </location>
</feature>
<evidence type="ECO:0008006" key="10">
    <source>
        <dbReference type="Google" id="ProtNLM"/>
    </source>
</evidence>
<dbReference type="GO" id="GO:0006869">
    <property type="term" value="P:lipid transport"/>
    <property type="evidence" value="ECO:0007669"/>
    <property type="project" value="UniProtKB-KW"/>
</dbReference>
<name>K1VUL8_TRIAC</name>
<feature type="domain" description="Intermembrane lipid transfer protein VPS13-like C-terminal" evidence="7">
    <location>
        <begin position="3158"/>
        <end position="3263"/>
    </location>
</feature>
<feature type="compositionally biased region" description="Basic and acidic residues" evidence="4">
    <location>
        <begin position="579"/>
        <end position="598"/>
    </location>
</feature>
<feature type="compositionally biased region" description="Basic and acidic residues" evidence="4">
    <location>
        <begin position="978"/>
        <end position="999"/>
    </location>
</feature>
<dbReference type="InterPro" id="IPR026854">
    <property type="entry name" value="VPS13_N"/>
</dbReference>
<evidence type="ECO:0000313" key="9">
    <source>
        <dbReference type="Proteomes" id="UP000006757"/>
    </source>
</evidence>
<dbReference type="GO" id="GO:0045053">
    <property type="term" value="P:protein retention in Golgi apparatus"/>
    <property type="evidence" value="ECO:0007669"/>
    <property type="project" value="TreeGrafter"/>
</dbReference>
<dbReference type="GO" id="GO:0007005">
    <property type="term" value="P:mitochondrion organization"/>
    <property type="evidence" value="ECO:0007669"/>
    <property type="project" value="TreeGrafter"/>
</dbReference>
<feature type="region of interest" description="Disordered" evidence="4">
    <location>
        <begin position="931"/>
        <end position="1001"/>
    </location>
</feature>
<dbReference type="EMBL" id="AMBO01000233">
    <property type="protein sequence ID" value="EKD04181.1"/>
    <property type="molecule type" value="Genomic_DNA"/>
</dbReference>
<dbReference type="STRING" id="1220162.K1VUL8"/>
<organism evidence="8 9">
    <name type="scientific">Trichosporon asahii var. asahii (strain CBS 8904)</name>
    <name type="common">Yeast</name>
    <dbReference type="NCBI Taxonomy" id="1220162"/>
    <lineage>
        <taxon>Eukaryota</taxon>
        <taxon>Fungi</taxon>
        <taxon>Dikarya</taxon>
        <taxon>Basidiomycota</taxon>
        <taxon>Agaricomycotina</taxon>
        <taxon>Tremellomycetes</taxon>
        <taxon>Trichosporonales</taxon>
        <taxon>Trichosporonaceae</taxon>
        <taxon>Trichosporon</taxon>
    </lineage>
</organism>
<feature type="region of interest" description="Disordered" evidence="4">
    <location>
        <begin position="422"/>
        <end position="458"/>
    </location>
</feature>
<feature type="region of interest" description="Disordered" evidence="4">
    <location>
        <begin position="1468"/>
        <end position="1499"/>
    </location>
</feature>
<proteinExistence type="inferred from homology"/>
<dbReference type="eggNOG" id="KOG1809">
    <property type="taxonomic scope" value="Eukaryota"/>
</dbReference>
<reference evidence="8 9" key="1">
    <citation type="journal article" date="2012" name="Eukaryot. Cell">
        <title>Genome sequence of the Trichosporon asahii environmental strain CBS 8904.</title>
        <authorList>
            <person name="Yang R.Y."/>
            <person name="Li H.T."/>
            <person name="Zhu H."/>
            <person name="Zhou G.P."/>
            <person name="Wang M."/>
            <person name="Wang L."/>
        </authorList>
    </citation>
    <scope>NUCLEOTIDE SEQUENCE [LARGE SCALE GENOMIC DNA]</scope>
    <source>
        <strain evidence="8 9">CBS 8904</strain>
    </source>
</reference>
<dbReference type="HOGENOM" id="CLU_000135_0_0_1"/>
<feature type="compositionally biased region" description="Basic and acidic residues" evidence="4">
    <location>
        <begin position="1800"/>
        <end position="1823"/>
    </location>
</feature>
<evidence type="ECO:0000259" key="6">
    <source>
        <dbReference type="Pfam" id="PF25036"/>
    </source>
</evidence>
<dbReference type="GO" id="GO:0045324">
    <property type="term" value="P:late endosome to vacuole transport"/>
    <property type="evidence" value="ECO:0007669"/>
    <property type="project" value="TreeGrafter"/>
</dbReference>
<feature type="region of interest" description="Disordered" evidence="4">
    <location>
        <begin position="572"/>
        <end position="598"/>
    </location>
</feature>
<evidence type="ECO:0000259" key="7">
    <source>
        <dbReference type="Pfam" id="PF25037"/>
    </source>
</evidence>
<gene>
    <name evidence="8" type="ORF">A1Q2_01527</name>
</gene>
<evidence type="ECO:0000256" key="2">
    <source>
        <dbReference type="ARBA" id="ARBA00022448"/>
    </source>
</evidence>
<dbReference type="PANTHER" id="PTHR16166">
    <property type="entry name" value="VACUOLAR PROTEIN SORTING-ASSOCIATED PROTEIN VPS13"/>
    <property type="match status" value="1"/>
</dbReference>
<dbReference type="Pfam" id="PF25037">
    <property type="entry name" value="VPS13_C"/>
    <property type="match status" value="1"/>
</dbReference>
<dbReference type="OrthoDB" id="428159at2759"/>
<dbReference type="Proteomes" id="UP000006757">
    <property type="component" value="Unassembled WGS sequence"/>
</dbReference>
<dbReference type="Pfam" id="PF12624">
    <property type="entry name" value="VPS13_N"/>
    <property type="match status" value="1"/>
</dbReference>
<dbReference type="FunCoup" id="K1VUL8">
    <property type="interactions" value="200"/>
</dbReference>
<keyword evidence="9" id="KW-1185">Reference proteome</keyword>
<evidence type="ECO:0000259" key="5">
    <source>
        <dbReference type="Pfam" id="PF12624"/>
    </source>
</evidence>
<accession>K1VUL8</accession>
<dbReference type="InterPro" id="IPR009543">
    <property type="entry name" value="VPS13_VAB"/>
</dbReference>
<evidence type="ECO:0000256" key="3">
    <source>
        <dbReference type="ARBA" id="ARBA00023055"/>
    </source>
</evidence>
<comment type="caution">
    <text evidence="8">The sequence shown here is derived from an EMBL/GenBank/DDBJ whole genome shotgun (WGS) entry which is preliminary data.</text>
</comment>
<feature type="compositionally biased region" description="Acidic residues" evidence="4">
    <location>
        <begin position="1468"/>
        <end position="1480"/>
    </location>
</feature>
<dbReference type="InterPro" id="IPR056748">
    <property type="entry name" value="VPS13-like_C"/>
</dbReference>
<evidence type="ECO:0000313" key="8">
    <source>
        <dbReference type="EMBL" id="EKD04181.1"/>
    </source>
</evidence>
<evidence type="ECO:0000256" key="4">
    <source>
        <dbReference type="SAM" id="MobiDB-lite"/>
    </source>
</evidence>
<dbReference type="PANTHER" id="PTHR16166:SF93">
    <property type="entry name" value="INTERMEMBRANE LIPID TRANSFER PROTEIN VPS13"/>
    <property type="match status" value="1"/>
</dbReference>
<keyword evidence="2" id="KW-0813">Transport</keyword>
<dbReference type="InterPro" id="IPR026847">
    <property type="entry name" value="VPS13"/>
</dbReference>
<feature type="region of interest" description="Disordered" evidence="4">
    <location>
        <begin position="98"/>
        <end position="121"/>
    </location>
</feature>
<sequence length="3290" mass="368700">MQVVKDIALRMLNAYVSPYVDNLNPNDLQLSVLSGKADLKHLKLKKSVLERFGLPVEIVAGEIGNLSITIPWSAIKNQPAQIEIDDIYVLARARPQGKVDPEEDERAEQAAKQNKLQQAEMIDSTANRVDENAENHDNKESYFGAIFTRIINNVQIHVKNVHLRYEDDTNTPEHPFAAGVAISEFKMVSTDENWVEAFLQNNVQDVHKQAILEELSVYFDTDAGSVDKGADHQEDTILALKDMLKNKKAEHQYILKPVSGEARLIIHRTMTKTTPKYEGQVFFDEIGVVLDRSQYRDALSVIDVFHFYHRTHQYYKFRPPEEEFEQNPAKARWKFALNAIRSEVHERQRKWSWDYLKERRDKRKQYVDLYIKKLTLPHGQTLQPEDQKALDDLEKELSYEDIRFFRSIARMTARKDAATRKRLEAEEKKNQPKAQTWGQWLWGSSEPSHEEESADQPMTEEQQKEIDDIIDYDAWSAQDPGANAAKDLMKMQIKATLQKGSFTLRTDPHGTPKDVIALVFDSFSAEMTELTESMLAKAALGGFRVYDGTTPNSIYPQVVRVKAIGASQAPFIDQQEPLQDDKDDKDKKEGSTDLAKAKPEATADPFFLAEFEAKPLDGRADNALTVKMRHLEIIYHKQYVEAVYAFFKPPASQLESINALLDAAGETLDGIRSQTRAGLEYALEQHKTLDLHVDMNAPIIIVPMDVTTKKSQVLVLDAGHIAVDSKPADKDAVQDVQNKRGQQYSDDDYKRLENLMYDRMSLTLDSTQLLMGDDIDECMKAIDSPSDGDKDLHIVERINMSFAVQNAIVNTPTLTKFKIAGDLPELQVNFSDRKYHTLMKFIDVAVPHFDSDDEEEDKTLNPEDLEILKSPVATTMKLGRKPVPEYNLDDHHDTRSLKSVSSHDKSKDDEDQFYEVLDGMTEVCCSNERELTARRSRGSSDSDDEEEDKTLNPEDLEILKSPVATTMKLGRKPVPRYNLDDHHDTRSLKSVSSHDKSKDDEDQFYEVLDGMTERKQTQQVTFEFSFAVGKLRTTLYRSTSATTEKPLADAALEGFGLLLKQRKYDMSVDVWLQNVILAMCDGDKEQPPLLSSGAVQDGKDSEHKLVQVNYFQVDKESPDFMSKYEGIDKTVDTQLSTFNITLAPEPILSLYDFIMTTFASDDEGASIEEVGDDGESIKSAAQPQTNDKMRIKVKLTSAQVALENNGERFAILRLPSADVGILMRGGTMRVAARLGNISLEDTSNRTVAAPSFKQLLTIEGQELADFSYETFNPDDETFPGYNSSVHLRAGSLKFTYMQKPTHELYMFLLKFSKLKAYYDAASEAAVQRASEVTRMRYDVVVKTPIIVLPRDGANSPDSLILKLGEITAKNQYLQDPHDTSTIEASLSGINATSEIEYQGKMNTLQLVDDVNINANIRQVGSTEHKDPHHADTEITTDMSDVKMNLTQTQYVLIMGLLQSIPQALSTFNEDEEEGEDDDSTIDSPATESVPPTPVGYDTDTETVLEPELALSPTAKDPSVWTTLDFVFTIKTIGIEVYGAGAHTEDDLAKNSIARFKLIGPHLALKNLSNNAMEAEFALKTLAFHNTRSEANSCFRDLIPELKNEGNQIMVQYAKQADNSALAVVTIDSPTFILAVAPLAALLEFAFAPFKGSEAETPVVEEPEEGQVAEVTDDSTGQLSFRVDIVNSTVIVLADDTNPKTQAIQLSIKEILVSQNNVLALKVDKVGMSFGRMDQPNDRVSFLDDVNVRMSLDTRRRGSKQTTTIDIDVPMPIIFRASFTDMQLILDIVNKATTAAAKAMGTHEDENKEGGAKIKEIKDNDDAKTVATTAPSTLAPPKTGPTARRPSVSRRRASSVTPKTHIMVSKEHLQLHVNGFQFVLVGDVHEMPMVHLSTKEFVCVVNDWSGDLQMGTSLTTEIRYFNLSNSYFEPLLDPWKCDIQMSRTSSTPGATNPLAVKISAAQRLELSITSSFIETGITAMTVLSKEGDRQQKDRSPTAPFRMRNRTGMTIAVWPESDDSSSIPWEKRKLLDNNADVPWFFEDRQALRDNVSAFRHNSFGLELPDSAIKWDPVRGISVDREGEHVLNLRPKIDKVTHQLMCDIELVDNIKIITIRSTLTIDNQTSLPVEMVVVDAQGKANSGIMKIDPGECFPVPFEAVYDKRFRLRPLRGFGFDYAWSAPLFWRQLMTRPIRPISCKHMTPKEPAFYFQAQANFNAKDPTARLYPRMSLRLRAPVELENLLPYDFKFRIHDKATSLSSSNFLVKGGTSPIHTVELSHLLLLSVAPEDTPFKQSDYAIINTDDPELPIENNFTLQDPKGLKLQLKLHYYTYPDSGGAFKVQVYSPYIFLNKTGMPFDLAMKGSMGSQKPVAGSAYFAQDYKKDTPTPFMFSFPNDDRRDRLLLRVDDSRWSQPLSFEPSSADMQIVMPSQNGKREYYVGLSYAEGLGKYKLSKVITIAPRFLFKNMCTAGLLVRQTGEAQPLCSVPPDERRPLLYLAPQPNNQEVVRPQIRIAFDTPNTGLKWSAPFYINDIGKTHVRLSRTTSRGATKEYLMRIETHLEGSCIFLYVSRETDPWPIIIKNETNVPFKFKQTPEDGVEPNALPERPIPGQTTVEYTWDWPTATGKRLLLSTGGRVLSRPIDVMAIGEQPPIKIPRPNGQSPITITIDVRADGSSQSVVIAPYNEERNVYKLAKRGPLNHSQSSLSVNSSSDTISAVGAEAEHTNDPPNLKLNVSLEGIGISVVTKRPDELMYLTLRGLEIGYTDYPTYYDAFVNCKWIQIDNQLFGGLFPIILYPTVVPKDGKDLESHPTLQTAFAVLKDQSHGVIFVKYASVLLQAMTIELDEDFVMALIDFTKFKDATWRDPVKDVLIEYPSKEIQEPDISHQQSDIFFESLQLQPVSLEVSFMRTDRVNVDEKVSTRNPFYYALNALTMTLGNVNAAPINFRALFLDNVRLSAHDLQERIILHYQEQAVAQIYRVLGSADFLGNPVGLFNNISSGFADFFYEPWQGFVMHGNRDIGLGIARGATSLAMKTVFGITDSMSKFTSSIGKGLSAATLDSEYQTKRRMTQKRNKPKHALYGVAAGASAFADSVTSAFEGVASMPMEGAERGGAAGFAKGVGKGFVGLFTKPVVGMMDFISASTEGIRNTTTVFDSNDIDRVRLPRFIASDGVLRPYSSREALGQSWLKDLDAGAYFNETYVAHLDIPGDDAVAILSNARLLYVQLRKMRVIWQVPFDELQSLSLEQSGIALVLRGGTPGPFLPIAEQTGREWFFRKIAKVVENYNKSHQAGEQ</sequence>
<feature type="compositionally biased region" description="Basic and acidic residues" evidence="4">
    <location>
        <begin position="888"/>
        <end position="908"/>
    </location>
</feature>
<protein>
    <recommendedName>
        <fullName evidence="10">Vacuolar protein sorting-associated protein</fullName>
    </recommendedName>
</protein>
<dbReference type="InParanoid" id="K1VUL8"/>
<comment type="similarity">
    <text evidence="1">Belongs to the VPS13 family.</text>
</comment>
<feature type="domain" description="Vacuolar protein sorting-associated protein 13 VPS13 adaptor binding" evidence="6">
    <location>
        <begin position="2043"/>
        <end position="2620"/>
    </location>
</feature>
<dbReference type="OMA" id="SGWRPIR"/>
<dbReference type="GO" id="GO:0006623">
    <property type="term" value="P:protein targeting to vacuole"/>
    <property type="evidence" value="ECO:0007669"/>
    <property type="project" value="TreeGrafter"/>
</dbReference>
<feature type="region of interest" description="Disordered" evidence="4">
    <location>
        <begin position="1799"/>
        <end position="1856"/>
    </location>
</feature>
<dbReference type="Pfam" id="PF25036">
    <property type="entry name" value="VPS13_VAB"/>
    <property type="match status" value="1"/>
</dbReference>